<organism evidence="10 11">
    <name type="scientific">Pseudaeromonas paramecii</name>
    <dbReference type="NCBI Taxonomy" id="2138166"/>
    <lineage>
        <taxon>Bacteria</taxon>
        <taxon>Pseudomonadati</taxon>
        <taxon>Pseudomonadota</taxon>
        <taxon>Gammaproteobacteria</taxon>
        <taxon>Aeromonadales</taxon>
        <taxon>Aeromonadaceae</taxon>
        <taxon>Pseudaeromonas</taxon>
    </lineage>
</organism>
<keyword evidence="11" id="KW-1185">Reference proteome</keyword>
<comment type="subunit">
    <text evidence="7">Contains catalytic and regulatory chains.</text>
</comment>
<dbReference type="NCBIfam" id="TIGR00240">
    <property type="entry name" value="ATCase_reg"/>
    <property type="match status" value="1"/>
</dbReference>
<dbReference type="SUPFAM" id="SSF57825">
    <property type="entry name" value="Aspartate carbamoyltransferase, Regulatory-chain, C-terminal domain"/>
    <property type="match status" value="1"/>
</dbReference>
<evidence type="ECO:0000313" key="11">
    <source>
        <dbReference type="Proteomes" id="UP001501321"/>
    </source>
</evidence>
<dbReference type="Pfam" id="PF01948">
    <property type="entry name" value="PyrI"/>
    <property type="match status" value="1"/>
</dbReference>
<keyword evidence="6 7" id="KW-0665">Pyrimidine biosynthesis</keyword>
<dbReference type="InterPro" id="IPR002801">
    <property type="entry name" value="Asp_carbamoylTrfase_reg"/>
</dbReference>
<evidence type="ECO:0000256" key="6">
    <source>
        <dbReference type="ARBA" id="ARBA00022975"/>
    </source>
</evidence>
<evidence type="ECO:0000256" key="3">
    <source>
        <dbReference type="ARBA" id="ARBA00021764"/>
    </source>
</evidence>
<dbReference type="SUPFAM" id="SSF54893">
    <property type="entry name" value="Aspartate carbamoyltransferase, Regulatory-chain, N-terminal domain"/>
    <property type="match status" value="1"/>
</dbReference>
<dbReference type="InterPro" id="IPR020542">
    <property type="entry name" value="Asp_carbamoyltrfase_reg_C"/>
</dbReference>
<gene>
    <name evidence="7 10" type="primary">pyrI</name>
    <name evidence="10" type="ORF">GCM10023095_23710</name>
</gene>
<feature type="domain" description="Aspartate carbamoyltransferase regulatory subunit C-terminal" evidence="9">
    <location>
        <begin position="103"/>
        <end position="150"/>
    </location>
</feature>
<dbReference type="Gene3D" id="2.30.30.20">
    <property type="entry name" value="Aspartate carbamoyltransferase regulatory subunit, C-terminal domain"/>
    <property type="match status" value="1"/>
</dbReference>
<feature type="binding site" evidence="7">
    <location>
        <position position="141"/>
    </location>
    <ligand>
        <name>Zn(2+)</name>
        <dbReference type="ChEBI" id="CHEBI:29105"/>
    </ligand>
</feature>
<evidence type="ECO:0000259" key="8">
    <source>
        <dbReference type="Pfam" id="PF01948"/>
    </source>
</evidence>
<comment type="cofactor">
    <cofactor evidence="7">
        <name>Zn(2+)</name>
        <dbReference type="ChEBI" id="CHEBI:29105"/>
    </cofactor>
    <text evidence="7">Binds 1 zinc ion per subunit.</text>
</comment>
<dbReference type="Proteomes" id="UP001501321">
    <property type="component" value="Unassembled WGS sequence"/>
</dbReference>
<keyword evidence="4 7" id="KW-0479">Metal-binding</keyword>
<dbReference type="InterPro" id="IPR036792">
    <property type="entry name" value="Asp_carbatrfase_reg_C_sf"/>
</dbReference>
<feature type="domain" description="Aspartate carbamoyltransferase regulatory subunit N-terminal" evidence="8">
    <location>
        <begin position="7"/>
        <end position="97"/>
    </location>
</feature>
<dbReference type="PANTHER" id="PTHR35805:SF1">
    <property type="entry name" value="ASPARTATE CARBAMOYLTRANSFERASE REGULATORY CHAIN"/>
    <property type="match status" value="1"/>
</dbReference>
<name>A0ABP8QF98_9GAMM</name>
<evidence type="ECO:0000259" key="9">
    <source>
        <dbReference type="Pfam" id="PF02748"/>
    </source>
</evidence>
<sequence>MSEKKQLQVEAIRNGSVIDHIPAGQGIKILKLFHLLETRERITVGLNLPSAALGAKDLIKIENSRLTDDQANQLALFAPNATVNIIENFKVVRKLQLQLPESVEGVFDCPNSNCISHKEPVRSSFRIRAMRDEVRMKCKYCEKSFTKEIVSAHF</sequence>
<dbReference type="HAMAP" id="MF_00002">
    <property type="entry name" value="Asp_carb_tr_reg"/>
    <property type="match status" value="1"/>
</dbReference>
<dbReference type="RefSeq" id="WP_345013344.1">
    <property type="nucleotide sequence ID" value="NZ_BAABFC010000014.1"/>
</dbReference>
<accession>A0ABP8QF98</accession>
<evidence type="ECO:0000256" key="7">
    <source>
        <dbReference type="HAMAP-Rule" id="MF_00002"/>
    </source>
</evidence>
<dbReference type="EMBL" id="BAABFC010000014">
    <property type="protein sequence ID" value="GAA4501062.1"/>
    <property type="molecule type" value="Genomic_DNA"/>
</dbReference>
<comment type="function">
    <text evidence="1 7">Involved in allosteric regulation of aspartate carbamoyltransferase.</text>
</comment>
<feature type="binding site" evidence="7">
    <location>
        <position position="138"/>
    </location>
    <ligand>
        <name>Zn(2+)</name>
        <dbReference type="ChEBI" id="CHEBI:29105"/>
    </ligand>
</feature>
<reference evidence="11" key="1">
    <citation type="journal article" date="2019" name="Int. J. Syst. Evol. Microbiol.">
        <title>The Global Catalogue of Microorganisms (GCM) 10K type strain sequencing project: providing services to taxonomists for standard genome sequencing and annotation.</title>
        <authorList>
            <consortium name="The Broad Institute Genomics Platform"/>
            <consortium name="The Broad Institute Genome Sequencing Center for Infectious Disease"/>
            <person name="Wu L."/>
            <person name="Ma J."/>
        </authorList>
    </citation>
    <scope>NUCLEOTIDE SEQUENCE [LARGE SCALE GENOMIC DNA]</scope>
    <source>
        <strain evidence="11">JCM 32226</strain>
    </source>
</reference>
<evidence type="ECO:0000256" key="4">
    <source>
        <dbReference type="ARBA" id="ARBA00022723"/>
    </source>
</evidence>
<proteinExistence type="inferred from homology"/>
<evidence type="ECO:0000313" key="10">
    <source>
        <dbReference type="EMBL" id="GAA4501062.1"/>
    </source>
</evidence>
<dbReference type="Pfam" id="PF02748">
    <property type="entry name" value="PyrI_C"/>
    <property type="match status" value="1"/>
</dbReference>
<comment type="caution">
    <text evidence="10">The sequence shown here is derived from an EMBL/GenBank/DDBJ whole genome shotgun (WGS) entry which is preliminary data.</text>
</comment>
<feature type="binding site" evidence="7">
    <location>
        <position position="109"/>
    </location>
    <ligand>
        <name>Zn(2+)</name>
        <dbReference type="ChEBI" id="CHEBI:29105"/>
    </ligand>
</feature>
<evidence type="ECO:0000256" key="1">
    <source>
        <dbReference type="ARBA" id="ARBA00002565"/>
    </source>
</evidence>
<evidence type="ECO:0000256" key="2">
    <source>
        <dbReference type="ARBA" id="ARBA00010498"/>
    </source>
</evidence>
<protein>
    <recommendedName>
        <fullName evidence="3 7">Aspartate carbamoyltransferase regulatory chain</fullName>
    </recommendedName>
</protein>
<evidence type="ECO:0000256" key="5">
    <source>
        <dbReference type="ARBA" id="ARBA00022833"/>
    </source>
</evidence>
<dbReference type="PANTHER" id="PTHR35805">
    <property type="entry name" value="ASPARTATE CARBAMOYLTRANSFERASE REGULATORY CHAIN"/>
    <property type="match status" value="1"/>
</dbReference>
<feature type="binding site" evidence="7">
    <location>
        <position position="114"/>
    </location>
    <ligand>
        <name>Zn(2+)</name>
        <dbReference type="ChEBI" id="CHEBI:29105"/>
    </ligand>
</feature>
<dbReference type="Gene3D" id="3.30.70.140">
    <property type="entry name" value="Aspartate carbamoyltransferase regulatory subunit, N-terminal domain"/>
    <property type="match status" value="1"/>
</dbReference>
<dbReference type="InterPro" id="IPR036793">
    <property type="entry name" value="Asp_carbatrfase_reg_N_sf"/>
</dbReference>
<dbReference type="InterPro" id="IPR020545">
    <property type="entry name" value="Asp_carbamoyltransf_reg_N"/>
</dbReference>
<comment type="similarity">
    <text evidence="2 7">Belongs to the PyrI family.</text>
</comment>
<keyword evidence="5 7" id="KW-0862">Zinc</keyword>